<evidence type="ECO:0000313" key="5">
    <source>
        <dbReference type="Proteomes" id="UP000054279"/>
    </source>
</evidence>
<dbReference type="HOGENOM" id="CLU_897472_0_0_1"/>
<feature type="compositionally biased region" description="Polar residues" evidence="1">
    <location>
        <begin position="268"/>
        <end position="279"/>
    </location>
</feature>
<feature type="signal peptide" evidence="3">
    <location>
        <begin position="1"/>
        <end position="22"/>
    </location>
</feature>
<feature type="compositionally biased region" description="Pro residues" evidence="1">
    <location>
        <begin position="165"/>
        <end position="185"/>
    </location>
</feature>
<dbReference type="EMBL" id="KN837185">
    <property type="protein sequence ID" value="KIJ35801.1"/>
    <property type="molecule type" value="Genomic_DNA"/>
</dbReference>
<evidence type="ECO:0000313" key="4">
    <source>
        <dbReference type="EMBL" id="KIJ35801.1"/>
    </source>
</evidence>
<dbReference type="Proteomes" id="UP000054279">
    <property type="component" value="Unassembled WGS sequence"/>
</dbReference>
<feature type="region of interest" description="Disordered" evidence="1">
    <location>
        <begin position="157"/>
        <end position="189"/>
    </location>
</feature>
<name>A0A0C9VEG0_SPHS4</name>
<protein>
    <recommendedName>
        <fullName evidence="6">Mid2 domain-containing protein</fullName>
    </recommendedName>
</protein>
<feature type="transmembrane region" description="Helical" evidence="2">
    <location>
        <begin position="194"/>
        <end position="222"/>
    </location>
</feature>
<gene>
    <name evidence="4" type="ORF">M422DRAFT_261990</name>
</gene>
<dbReference type="AlphaFoldDB" id="A0A0C9VEG0"/>
<keyword evidence="3" id="KW-0732">Signal</keyword>
<proteinExistence type="predicted"/>
<evidence type="ECO:0000256" key="1">
    <source>
        <dbReference type="SAM" id="MobiDB-lite"/>
    </source>
</evidence>
<evidence type="ECO:0008006" key="6">
    <source>
        <dbReference type="Google" id="ProtNLM"/>
    </source>
</evidence>
<accession>A0A0C9VEG0</accession>
<feature type="compositionally biased region" description="Polar residues" evidence="1">
    <location>
        <begin position="290"/>
        <end position="317"/>
    </location>
</feature>
<dbReference type="OrthoDB" id="3265734at2759"/>
<keyword evidence="5" id="KW-1185">Reference proteome</keyword>
<evidence type="ECO:0000256" key="2">
    <source>
        <dbReference type="SAM" id="Phobius"/>
    </source>
</evidence>
<feature type="chain" id="PRO_5002221593" description="Mid2 domain-containing protein" evidence="3">
    <location>
        <begin position="23"/>
        <end position="331"/>
    </location>
</feature>
<organism evidence="4 5">
    <name type="scientific">Sphaerobolus stellatus (strain SS14)</name>
    <dbReference type="NCBI Taxonomy" id="990650"/>
    <lineage>
        <taxon>Eukaryota</taxon>
        <taxon>Fungi</taxon>
        <taxon>Dikarya</taxon>
        <taxon>Basidiomycota</taxon>
        <taxon>Agaricomycotina</taxon>
        <taxon>Agaricomycetes</taxon>
        <taxon>Phallomycetidae</taxon>
        <taxon>Geastrales</taxon>
        <taxon>Sphaerobolaceae</taxon>
        <taxon>Sphaerobolus</taxon>
    </lineage>
</organism>
<reference evidence="4 5" key="1">
    <citation type="submission" date="2014-06" db="EMBL/GenBank/DDBJ databases">
        <title>Evolutionary Origins and Diversification of the Mycorrhizal Mutualists.</title>
        <authorList>
            <consortium name="DOE Joint Genome Institute"/>
            <consortium name="Mycorrhizal Genomics Consortium"/>
            <person name="Kohler A."/>
            <person name="Kuo A."/>
            <person name="Nagy L.G."/>
            <person name="Floudas D."/>
            <person name="Copeland A."/>
            <person name="Barry K.W."/>
            <person name="Cichocki N."/>
            <person name="Veneault-Fourrey C."/>
            <person name="LaButti K."/>
            <person name="Lindquist E.A."/>
            <person name="Lipzen A."/>
            <person name="Lundell T."/>
            <person name="Morin E."/>
            <person name="Murat C."/>
            <person name="Riley R."/>
            <person name="Ohm R."/>
            <person name="Sun H."/>
            <person name="Tunlid A."/>
            <person name="Henrissat B."/>
            <person name="Grigoriev I.V."/>
            <person name="Hibbett D.S."/>
            <person name="Martin F."/>
        </authorList>
    </citation>
    <scope>NUCLEOTIDE SEQUENCE [LARGE SCALE GENOMIC DNA]</scope>
    <source>
        <strain evidence="4 5">SS14</strain>
    </source>
</reference>
<keyword evidence="2" id="KW-1133">Transmembrane helix</keyword>
<evidence type="ECO:0000256" key="3">
    <source>
        <dbReference type="SAM" id="SignalP"/>
    </source>
</evidence>
<feature type="region of interest" description="Disordered" evidence="1">
    <location>
        <begin position="230"/>
        <end position="331"/>
    </location>
</feature>
<sequence>MFFFSLFSVHLCLALFSATVLAADRNATIDDRDPRLVYSHGWAGPISKADAFNNTLTVTRVKGATLSFNFTGVQLYIFGDEDNASKDGTNVTTVVTYSIDQGFSTVKTIDPSLRGIDNFLLFSSSRLDDGPHNLLLTNVNGGSWYWLDRIVVTVTDEDGSNPSISPSPSPLPSPSPSPSPLPLPSPSNSSKSLLVAPGTVVGASIGGLILVLMILGGTFLLYRRRIRKDENGHDPESRINLTGNDSIPPSRPNSHGIEPFYVKRPSDNVGSMQQISTPQVGIDRSDRKQLSSTRNTTVVTAAGSISSARESTLSDAGSSDLPPSYSLQVLQ</sequence>
<dbReference type="Gene3D" id="2.60.120.260">
    <property type="entry name" value="Galactose-binding domain-like"/>
    <property type="match status" value="1"/>
</dbReference>
<keyword evidence="2" id="KW-0812">Transmembrane</keyword>
<dbReference type="CDD" id="cd12087">
    <property type="entry name" value="TM_EGFR-like"/>
    <property type="match status" value="1"/>
</dbReference>
<keyword evidence="2" id="KW-0472">Membrane</keyword>